<evidence type="ECO:0000313" key="3">
    <source>
        <dbReference type="Proteomes" id="UP001464891"/>
    </source>
</evidence>
<evidence type="ECO:0000256" key="1">
    <source>
        <dbReference type="SAM" id="Phobius"/>
    </source>
</evidence>
<dbReference type="Proteomes" id="UP001464891">
    <property type="component" value="Unassembled WGS sequence"/>
</dbReference>
<dbReference type="Gene3D" id="3.30.700.10">
    <property type="entry name" value="Glycoprotein, Type 4 Pilin"/>
    <property type="match status" value="1"/>
</dbReference>
<dbReference type="EMBL" id="JAMPKM010000003">
    <property type="protein sequence ID" value="MEP0816838.1"/>
    <property type="molecule type" value="Genomic_DNA"/>
</dbReference>
<sequence>MKIKGFYRQLYSKPQKPSTKGFTVLELLVTVAMIGIVSAIAAPSWLAFINNQSLIATQDQVQRSLHDAKRSAKQNKATWQVSFREHNGTGQWVVHPRNVNTNTLSWRNFDSRVSIDANETTFLESGGVWRIQFNYRGHVNGQLGRLTLVLRQGGKAKRCVITSTLIGAIRTAKERPTQQDGKFCY</sequence>
<reference evidence="2 3" key="1">
    <citation type="submission" date="2022-04" db="EMBL/GenBank/DDBJ databases">
        <title>Positive selection, recombination, and allopatry shape intraspecific diversity of widespread and dominant cyanobacteria.</title>
        <authorList>
            <person name="Wei J."/>
            <person name="Shu W."/>
            <person name="Hu C."/>
        </authorList>
    </citation>
    <scope>NUCLEOTIDE SEQUENCE [LARGE SCALE GENOMIC DNA]</scope>
    <source>
        <strain evidence="2 3">GB2-A4</strain>
    </source>
</reference>
<keyword evidence="1" id="KW-0812">Transmembrane</keyword>
<protein>
    <submittedName>
        <fullName evidence="2">Type II secretion system GspH family protein</fullName>
    </submittedName>
</protein>
<dbReference type="RefSeq" id="WP_199299174.1">
    <property type="nucleotide sequence ID" value="NZ_JAMPKM010000003.1"/>
</dbReference>
<gene>
    <name evidence="2" type="ORF">NC998_06990</name>
</gene>
<organism evidence="2 3">
    <name type="scientific">Trichocoleus desertorum GB2-A4</name>
    <dbReference type="NCBI Taxonomy" id="2933944"/>
    <lineage>
        <taxon>Bacteria</taxon>
        <taxon>Bacillati</taxon>
        <taxon>Cyanobacteriota</taxon>
        <taxon>Cyanophyceae</taxon>
        <taxon>Leptolyngbyales</taxon>
        <taxon>Trichocoleusaceae</taxon>
        <taxon>Trichocoleus</taxon>
    </lineage>
</organism>
<dbReference type="Pfam" id="PF07963">
    <property type="entry name" value="N_methyl"/>
    <property type="match status" value="1"/>
</dbReference>
<dbReference type="NCBIfam" id="TIGR02532">
    <property type="entry name" value="IV_pilin_GFxxxE"/>
    <property type="match status" value="1"/>
</dbReference>
<keyword evidence="3" id="KW-1185">Reference proteome</keyword>
<dbReference type="SUPFAM" id="SSF54523">
    <property type="entry name" value="Pili subunits"/>
    <property type="match status" value="1"/>
</dbReference>
<evidence type="ECO:0000313" key="2">
    <source>
        <dbReference type="EMBL" id="MEP0816838.1"/>
    </source>
</evidence>
<feature type="transmembrane region" description="Helical" evidence="1">
    <location>
        <begin position="21"/>
        <end position="48"/>
    </location>
</feature>
<keyword evidence="1" id="KW-0472">Membrane</keyword>
<name>A0ABV0J4Y8_9CYAN</name>
<keyword evidence="1" id="KW-1133">Transmembrane helix</keyword>
<dbReference type="InterPro" id="IPR012902">
    <property type="entry name" value="N_methyl_site"/>
</dbReference>
<dbReference type="InterPro" id="IPR045584">
    <property type="entry name" value="Pilin-like"/>
</dbReference>
<comment type="caution">
    <text evidence="2">The sequence shown here is derived from an EMBL/GenBank/DDBJ whole genome shotgun (WGS) entry which is preliminary data.</text>
</comment>
<accession>A0ABV0J4Y8</accession>
<proteinExistence type="predicted"/>